<dbReference type="PROSITE" id="PS00061">
    <property type="entry name" value="ADH_SHORT"/>
    <property type="match status" value="1"/>
</dbReference>
<gene>
    <name evidence="11" type="ORF">AKG39_15505</name>
</gene>
<feature type="binding site" evidence="9">
    <location>
        <position position="187"/>
    </location>
    <ligand>
        <name>NADP(+)</name>
        <dbReference type="ChEBI" id="CHEBI:58349"/>
    </ligand>
</feature>
<dbReference type="InterPro" id="IPR050259">
    <property type="entry name" value="SDR"/>
</dbReference>
<keyword evidence="12" id="KW-1185">Reference proteome</keyword>
<comment type="function">
    <text evidence="10">Catalyzes the NADPH-dependent reduction of beta-ketoacyl-ACP substrates to beta-hydroxyacyl-ACP products, the first reductive step in the elongation cycle of fatty acid biosynthesis.</text>
</comment>
<keyword evidence="6" id="KW-0753">Steroid metabolism</keyword>
<evidence type="ECO:0000256" key="9">
    <source>
        <dbReference type="PIRSR" id="PIRSR611284-2"/>
    </source>
</evidence>
<dbReference type="InterPro" id="IPR020904">
    <property type="entry name" value="Sc_DH/Rdtase_CS"/>
</dbReference>
<accession>A0A0L6TX91</accession>
<protein>
    <recommendedName>
        <fullName evidence="3 10">3-oxoacyl-[acyl-carrier-protein] reductase</fullName>
        <ecNumber evidence="3 10">1.1.1.100</ecNumber>
    </recommendedName>
</protein>
<dbReference type="SUPFAM" id="SSF51735">
    <property type="entry name" value="NAD(P)-binding Rossmann-fold domains"/>
    <property type="match status" value="1"/>
</dbReference>
<dbReference type="CDD" id="cd05333">
    <property type="entry name" value="BKR_SDR_c"/>
    <property type="match status" value="1"/>
</dbReference>
<dbReference type="GO" id="GO:0008202">
    <property type="term" value="P:steroid metabolic process"/>
    <property type="evidence" value="ECO:0007669"/>
    <property type="project" value="UniProtKB-KW"/>
</dbReference>
<comment type="similarity">
    <text evidence="2 10">Belongs to the short-chain dehydrogenases/reductases (SDR) family.</text>
</comment>
<dbReference type="GO" id="GO:0006633">
    <property type="term" value="P:fatty acid biosynthetic process"/>
    <property type="evidence" value="ECO:0007669"/>
    <property type="project" value="UniProtKB-UniPathway"/>
</dbReference>
<organism evidence="11 12">
    <name type="scientific">Acetobacterium bakii</name>
    <dbReference type="NCBI Taxonomy" id="52689"/>
    <lineage>
        <taxon>Bacteria</taxon>
        <taxon>Bacillati</taxon>
        <taxon>Bacillota</taxon>
        <taxon>Clostridia</taxon>
        <taxon>Eubacteriales</taxon>
        <taxon>Eubacteriaceae</taxon>
        <taxon>Acetobacterium</taxon>
    </lineage>
</organism>
<dbReference type="PRINTS" id="PR00081">
    <property type="entry name" value="GDHRDH"/>
</dbReference>
<keyword evidence="5 10" id="KW-0560">Oxidoreductase</keyword>
<dbReference type="GO" id="GO:0051287">
    <property type="term" value="F:NAD binding"/>
    <property type="evidence" value="ECO:0007669"/>
    <property type="project" value="UniProtKB-UniRule"/>
</dbReference>
<keyword evidence="10" id="KW-0275">Fatty acid biosynthesis</keyword>
<dbReference type="NCBIfam" id="NF004198">
    <property type="entry name" value="PRK05653.1-3"/>
    <property type="match status" value="1"/>
</dbReference>
<evidence type="ECO:0000256" key="1">
    <source>
        <dbReference type="ARBA" id="ARBA00005194"/>
    </source>
</evidence>
<dbReference type="EC" id="1.1.1.100" evidence="3 10"/>
<dbReference type="InterPro" id="IPR011284">
    <property type="entry name" value="3oxo_ACP_reduc"/>
</dbReference>
<evidence type="ECO:0000256" key="5">
    <source>
        <dbReference type="ARBA" id="ARBA00023002"/>
    </source>
</evidence>
<evidence type="ECO:0000256" key="7">
    <source>
        <dbReference type="ARBA" id="ARBA00048508"/>
    </source>
</evidence>
<comment type="caution">
    <text evidence="11">The sequence shown here is derived from an EMBL/GenBank/DDBJ whole genome shotgun (WGS) entry which is preliminary data.</text>
</comment>
<name>A0A0L6TX91_9FIRM</name>
<reference evidence="12" key="1">
    <citation type="submission" date="2015-07" db="EMBL/GenBank/DDBJ databases">
        <title>Draft genome sequence of Acetobacterium bakii DSM 8293, a potential psychrophilic chemical producer through syngas fermentation.</title>
        <authorList>
            <person name="Song Y."/>
            <person name="Hwang S."/>
            <person name="Cho B.-K."/>
        </authorList>
    </citation>
    <scope>NUCLEOTIDE SEQUENCE [LARGE SCALE GENOMIC DNA]</scope>
    <source>
        <strain evidence="12">DSM 8239</strain>
    </source>
</reference>
<dbReference type="EMBL" id="LGYO01000042">
    <property type="protein sequence ID" value="KNZ40858.1"/>
    <property type="molecule type" value="Genomic_DNA"/>
</dbReference>
<dbReference type="OrthoDB" id="9803333at2"/>
<feature type="binding site" evidence="9">
    <location>
        <position position="89"/>
    </location>
    <ligand>
        <name>NADP(+)</name>
        <dbReference type="ChEBI" id="CHEBI:58349"/>
    </ligand>
</feature>
<dbReference type="UniPathway" id="UPA00094"/>
<comment type="subunit">
    <text evidence="10">Homotetramer.</text>
</comment>
<dbReference type="PATRIC" id="fig|52689.4.peg.2624"/>
<dbReference type="AlphaFoldDB" id="A0A0L6TX91"/>
<dbReference type="GO" id="GO:0004316">
    <property type="term" value="F:3-oxoacyl-[acyl-carrier-protein] reductase (NADPH) activity"/>
    <property type="evidence" value="ECO:0007669"/>
    <property type="project" value="UniProtKB-UniRule"/>
</dbReference>
<keyword evidence="4 9" id="KW-0521">NADP</keyword>
<dbReference type="NCBIfam" id="TIGR01830">
    <property type="entry name" value="3oxo_ACP_reduc"/>
    <property type="match status" value="1"/>
</dbReference>
<evidence type="ECO:0000256" key="2">
    <source>
        <dbReference type="ARBA" id="ARBA00006484"/>
    </source>
</evidence>
<keyword evidence="10" id="KW-0443">Lipid metabolism</keyword>
<dbReference type="PRINTS" id="PR00080">
    <property type="entry name" value="SDRFAMILY"/>
</dbReference>
<dbReference type="PANTHER" id="PTHR42879">
    <property type="entry name" value="3-OXOACYL-(ACYL-CARRIER-PROTEIN) REDUCTASE"/>
    <property type="match status" value="1"/>
</dbReference>
<comment type="pathway">
    <text evidence="1 10">Lipid metabolism; fatty acid biosynthesis.</text>
</comment>
<dbReference type="Gene3D" id="3.40.50.720">
    <property type="entry name" value="NAD(P)-binding Rossmann-like Domain"/>
    <property type="match status" value="1"/>
</dbReference>
<feature type="active site" description="Proton acceptor" evidence="8">
    <location>
        <position position="154"/>
    </location>
</feature>
<evidence type="ECO:0000313" key="11">
    <source>
        <dbReference type="EMBL" id="KNZ40858.1"/>
    </source>
</evidence>
<keyword evidence="10" id="KW-0444">Lipid biosynthesis</keyword>
<evidence type="ECO:0000256" key="6">
    <source>
        <dbReference type="ARBA" id="ARBA00023221"/>
    </source>
</evidence>
<evidence type="ECO:0000256" key="4">
    <source>
        <dbReference type="ARBA" id="ARBA00022857"/>
    </source>
</evidence>
<dbReference type="InterPro" id="IPR002347">
    <property type="entry name" value="SDR_fam"/>
</dbReference>
<dbReference type="NCBIfam" id="NF009466">
    <property type="entry name" value="PRK12826.1-2"/>
    <property type="match status" value="1"/>
</dbReference>
<evidence type="ECO:0000256" key="8">
    <source>
        <dbReference type="PIRSR" id="PIRSR611284-1"/>
    </source>
</evidence>
<feature type="binding site" evidence="9">
    <location>
        <begin position="62"/>
        <end position="63"/>
    </location>
    <ligand>
        <name>NADP(+)</name>
        <dbReference type="ChEBI" id="CHEBI:58349"/>
    </ligand>
</feature>
<proteinExistence type="inferred from homology"/>
<evidence type="ECO:0000256" key="3">
    <source>
        <dbReference type="ARBA" id="ARBA00012948"/>
    </source>
</evidence>
<sequence>MRLDNKVAIVTGSAQGLGKAMVLKLAQSGAKTVVTDINYEACLKVEKEIHEAGGEAFSVNCNVTNRQEVKNLIAETIGKYGQIDVLVNNAGITKDAQITKMTDEEWDSVLETDLKSMFICIQEAINEMIPRGGGKIINITSIAGEEGNFGQTNYSAAKAGVIGMTKTLSKELGKKGITVNAVAPGFILTEMTNSIPEKIKEQLIGRIPLKRGGNPVEVADAVLFLASDQASFITGHVLNVNGGMYV</sequence>
<dbReference type="Pfam" id="PF13561">
    <property type="entry name" value="adh_short_C2"/>
    <property type="match status" value="1"/>
</dbReference>
<dbReference type="Proteomes" id="UP000036873">
    <property type="component" value="Unassembled WGS sequence"/>
</dbReference>
<keyword evidence="10" id="KW-0276">Fatty acid metabolism</keyword>
<dbReference type="InterPro" id="IPR036291">
    <property type="entry name" value="NAD(P)-bd_dom_sf"/>
</dbReference>
<dbReference type="PANTHER" id="PTHR42879:SF2">
    <property type="entry name" value="3-OXOACYL-[ACYL-CARRIER-PROTEIN] REDUCTASE FABG"/>
    <property type="match status" value="1"/>
</dbReference>
<evidence type="ECO:0000256" key="10">
    <source>
        <dbReference type="RuleBase" id="RU366074"/>
    </source>
</evidence>
<dbReference type="NCBIfam" id="NF005559">
    <property type="entry name" value="PRK07231.1"/>
    <property type="match status" value="1"/>
</dbReference>
<dbReference type="RefSeq" id="WP_050741317.1">
    <property type="nucleotide sequence ID" value="NZ_LGYO01000042.1"/>
</dbReference>
<evidence type="ECO:0000313" key="12">
    <source>
        <dbReference type="Proteomes" id="UP000036873"/>
    </source>
</evidence>
<feature type="binding site" evidence="9">
    <location>
        <begin position="154"/>
        <end position="158"/>
    </location>
    <ligand>
        <name>NADP(+)</name>
        <dbReference type="ChEBI" id="CHEBI:58349"/>
    </ligand>
</feature>
<dbReference type="STRING" id="52689.AKG39_15505"/>
<comment type="catalytic activity">
    <reaction evidence="7 10">
        <text>a (3R)-hydroxyacyl-[ACP] + NADP(+) = a 3-oxoacyl-[ACP] + NADPH + H(+)</text>
        <dbReference type="Rhea" id="RHEA:17397"/>
        <dbReference type="Rhea" id="RHEA-COMP:9916"/>
        <dbReference type="Rhea" id="RHEA-COMP:9945"/>
        <dbReference type="ChEBI" id="CHEBI:15378"/>
        <dbReference type="ChEBI" id="CHEBI:57783"/>
        <dbReference type="ChEBI" id="CHEBI:58349"/>
        <dbReference type="ChEBI" id="CHEBI:78776"/>
        <dbReference type="ChEBI" id="CHEBI:78827"/>
        <dbReference type="EC" id="1.1.1.100"/>
    </reaction>
</comment>
<dbReference type="FunFam" id="3.40.50.720:FF:000115">
    <property type="entry name" value="3-oxoacyl-[acyl-carrier-protein] reductase FabG"/>
    <property type="match status" value="1"/>
</dbReference>